<keyword evidence="3" id="KW-0238">DNA-binding</keyword>
<dbReference type="Gene3D" id="1.10.150.130">
    <property type="match status" value="1"/>
</dbReference>
<dbReference type="PROSITE" id="PS51898">
    <property type="entry name" value="TYR_RECOMBINASE"/>
    <property type="match status" value="1"/>
</dbReference>
<dbReference type="InterPro" id="IPR011010">
    <property type="entry name" value="DNA_brk_join_enz"/>
</dbReference>
<accession>A0A512ATT8</accession>
<dbReference type="InterPro" id="IPR013762">
    <property type="entry name" value="Integrase-like_cat_sf"/>
</dbReference>
<dbReference type="Pfam" id="PF13495">
    <property type="entry name" value="Phage_int_SAM_4"/>
    <property type="match status" value="1"/>
</dbReference>
<comment type="caution">
    <text evidence="6">The sequence shown here is derived from an EMBL/GenBank/DDBJ whole genome shotgun (WGS) entry which is preliminary data.</text>
</comment>
<dbReference type="Gene3D" id="1.10.443.10">
    <property type="entry name" value="Intergrase catalytic core"/>
    <property type="match status" value="1"/>
</dbReference>
<keyword evidence="2" id="KW-0229">DNA integration</keyword>
<dbReference type="Pfam" id="PF00589">
    <property type="entry name" value="Phage_integrase"/>
    <property type="match status" value="1"/>
</dbReference>
<keyword evidence="7" id="KW-1185">Reference proteome</keyword>
<dbReference type="GO" id="GO:0015074">
    <property type="term" value="P:DNA integration"/>
    <property type="evidence" value="ECO:0007669"/>
    <property type="project" value="UniProtKB-KW"/>
</dbReference>
<proteinExistence type="inferred from homology"/>
<dbReference type="GO" id="GO:0003677">
    <property type="term" value="F:DNA binding"/>
    <property type="evidence" value="ECO:0007669"/>
    <property type="project" value="UniProtKB-KW"/>
</dbReference>
<dbReference type="InterPro" id="IPR004107">
    <property type="entry name" value="Integrase_SAM-like_N"/>
</dbReference>
<sequence length="431" mass="49472">MHHSPQAIAQIQSHFAGITQINTRYLYHQSRLPAGKTVLTSGQAPVLTALPKPAGKPPLKLVPLQHEGQTYLRLQYPPESNLYPQLKELKQVKWSRTYRCFLTWAQADKLHLLVDELLPLVHLALSQQIQVKDLSLLKKLWEQLYLEDQHFLPCPLVYLEKMQLLNYSRRTMRTYHALLLRFLNTYTAQGLDVINTFTPEQVNQYHMALQAKGQSYTYINQSINAIKFYYGKLLGRRDMGLAEVNRPAQEKKLPKVLSKEEVAAILKAPDNLKHRCLLLLLYSGGLRIGEVVNLRLTDVQSKRRLLLIRGGKGYKDRTTLLSPRLLEELRLYYQKYKPKDWLFEGQDGGAYSVESIRNVFRAALQKAGIRQAATPHTLRHSFATHLLEQGTDLRYIQALLGHNSSKTTEIYTHITQHGLDKIISPLDGLNI</sequence>
<dbReference type="PANTHER" id="PTHR30349">
    <property type="entry name" value="PHAGE INTEGRASE-RELATED"/>
    <property type="match status" value="1"/>
</dbReference>
<comment type="similarity">
    <text evidence="1">Belongs to the 'phage' integrase family.</text>
</comment>
<dbReference type="RefSeq" id="WP_246150781.1">
    <property type="nucleotide sequence ID" value="NZ_BJYS01000004.1"/>
</dbReference>
<dbReference type="EMBL" id="BJYS01000004">
    <property type="protein sequence ID" value="GEO03118.1"/>
    <property type="molecule type" value="Genomic_DNA"/>
</dbReference>
<dbReference type="SUPFAM" id="SSF56349">
    <property type="entry name" value="DNA breaking-rejoining enzymes"/>
    <property type="match status" value="1"/>
</dbReference>
<dbReference type="GO" id="GO:0006310">
    <property type="term" value="P:DNA recombination"/>
    <property type="evidence" value="ECO:0007669"/>
    <property type="project" value="UniProtKB-KW"/>
</dbReference>
<reference evidence="6 7" key="1">
    <citation type="submission" date="2019-07" db="EMBL/GenBank/DDBJ databases">
        <title>Whole genome shotgun sequence of Adhaeribacter aerolatus NBRC 106133.</title>
        <authorList>
            <person name="Hosoyama A."/>
            <person name="Uohara A."/>
            <person name="Ohji S."/>
            <person name="Ichikawa N."/>
        </authorList>
    </citation>
    <scope>NUCLEOTIDE SEQUENCE [LARGE SCALE GENOMIC DNA]</scope>
    <source>
        <strain evidence="6 7">NBRC 106133</strain>
    </source>
</reference>
<evidence type="ECO:0000256" key="3">
    <source>
        <dbReference type="ARBA" id="ARBA00023125"/>
    </source>
</evidence>
<evidence type="ECO:0000256" key="2">
    <source>
        <dbReference type="ARBA" id="ARBA00022908"/>
    </source>
</evidence>
<keyword evidence="4" id="KW-0233">DNA recombination</keyword>
<dbReference type="Proteomes" id="UP000321532">
    <property type="component" value="Unassembled WGS sequence"/>
</dbReference>
<dbReference type="InterPro" id="IPR050090">
    <property type="entry name" value="Tyrosine_recombinase_XerCD"/>
</dbReference>
<evidence type="ECO:0000313" key="6">
    <source>
        <dbReference type="EMBL" id="GEO03118.1"/>
    </source>
</evidence>
<dbReference type="InterPro" id="IPR002104">
    <property type="entry name" value="Integrase_catalytic"/>
</dbReference>
<evidence type="ECO:0000256" key="4">
    <source>
        <dbReference type="ARBA" id="ARBA00023172"/>
    </source>
</evidence>
<organism evidence="6 7">
    <name type="scientific">Adhaeribacter aerolatus</name>
    <dbReference type="NCBI Taxonomy" id="670289"/>
    <lineage>
        <taxon>Bacteria</taxon>
        <taxon>Pseudomonadati</taxon>
        <taxon>Bacteroidota</taxon>
        <taxon>Cytophagia</taxon>
        <taxon>Cytophagales</taxon>
        <taxon>Hymenobacteraceae</taxon>
        <taxon>Adhaeribacter</taxon>
    </lineage>
</organism>
<feature type="domain" description="Tyr recombinase" evidence="5">
    <location>
        <begin position="252"/>
        <end position="424"/>
    </location>
</feature>
<name>A0A512ATT8_9BACT</name>
<dbReference type="AlphaFoldDB" id="A0A512ATT8"/>
<dbReference type="PANTHER" id="PTHR30349:SF64">
    <property type="entry name" value="PROPHAGE INTEGRASE INTD-RELATED"/>
    <property type="match status" value="1"/>
</dbReference>
<dbReference type="InterPro" id="IPR010998">
    <property type="entry name" value="Integrase_recombinase_N"/>
</dbReference>
<protein>
    <recommendedName>
        <fullName evidence="5">Tyr recombinase domain-containing protein</fullName>
    </recommendedName>
</protein>
<evidence type="ECO:0000259" key="5">
    <source>
        <dbReference type="PROSITE" id="PS51898"/>
    </source>
</evidence>
<evidence type="ECO:0000256" key="1">
    <source>
        <dbReference type="ARBA" id="ARBA00008857"/>
    </source>
</evidence>
<evidence type="ECO:0000313" key="7">
    <source>
        <dbReference type="Proteomes" id="UP000321532"/>
    </source>
</evidence>
<gene>
    <name evidence="6" type="ORF">AAE02nite_07820</name>
</gene>